<reference evidence="3 4" key="1">
    <citation type="submission" date="2020-07" db="EMBL/GenBank/DDBJ databases">
        <title>Comparative genomics of pyrophilous fungi reveals a link between fire events and developmental genes.</title>
        <authorList>
            <consortium name="DOE Joint Genome Institute"/>
            <person name="Steindorff A.S."/>
            <person name="Carver A."/>
            <person name="Calhoun S."/>
            <person name="Stillman K."/>
            <person name="Liu H."/>
            <person name="Lipzen A."/>
            <person name="Pangilinan J."/>
            <person name="Labutti K."/>
            <person name="Bruns T.D."/>
            <person name="Grigoriev I.V."/>
        </authorList>
    </citation>
    <scope>NUCLEOTIDE SEQUENCE [LARGE SCALE GENOMIC DNA]</scope>
    <source>
        <strain evidence="3 4">CBS 144469</strain>
    </source>
</reference>
<sequence>MDPADVTPTNAAIAFMERSLPNDLRSFALKDVTDLLSAGAYRKVSLNVEIEGFKVVAGNKGALTSAQGTLRRIERNAKKLVARRTALLRREGLTKSDISPQASVKRPGSPSSFDDAQPEPKQRRLGQDETDESGIAGGAHGGALDNVEGSAIAGVEGSAVGDGEKGKDVVESPEDGAVAAAQDDALPDDSTAGTATVAASVGAQHNDTAIPSGPIVTATGAQGGAHEDAVIPSSSVVTAAGAQGGPARDDAVSPSSSVVTAAGAQGGPARDDAVSPSSSVVTAAGAQGGALHDAAIPSSSVVTAAGAQGGAREGAAALGAQSVATITSGSAVTPAGVQVTAAAGAPVQHAEGDGPKDEFAGLIPMPSEDDETSSSDEGSDDEKDDAHWDELYPEWGGVQKHLPDKWEQLTPEKQQQLRKAASEAYTRWKLYREPIPNWVRTWCRRAPQLLPALTSHCYELAASTLIIQNGRTMCSWHTYHDHSGNPLYDEAAQNTDDHVTGIHFPPIKDALRHPSYLDRGYKENESGVRIPVKKGKKVKVLPVNPNWTKERVLEFFPLREIVGGSQVHGLHCGCLLDEVLMDFYFWKVTKLMSESVPGREEHWGSGGKLRPSHPRERLLLFTVVNTWYNGTTENLFHYDENGMRNTEEIQTVRHLAYQLKLHGHLLRKYAHVLAADEAARPGLGDGPILDKEFWERLWAIGRSRRRVNVHGPKVALKRKPNPRRKRGLEALSMGKMLRDRRLKDRKQIFAHKRALKSVSK</sequence>
<gene>
    <name evidence="3" type="ORF">DFP72DRAFT_852948</name>
</gene>
<feature type="compositionally biased region" description="Low complexity" evidence="2">
    <location>
        <begin position="252"/>
        <end position="263"/>
    </location>
</feature>
<dbReference type="OrthoDB" id="3062477at2759"/>
<proteinExistence type="predicted"/>
<feature type="region of interest" description="Disordered" evidence="2">
    <location>
        <begin position="346"/>
        <end position="387"/>
    </location>
</feature>
<name>A0A8H6HMU8_9AGAR</name>
<evidence type="ECO:0000313" key="4">
    <source>
        <dbReference type="Proteomes" id="UP000521943"/>
    </source>
</evidence>
<dbReference type="Proteomes" id="UP000521943">
    <property type="component" value="Unassembled WGS sequence"/>
</dbReference>
<organism evidence="3 4">
    <name type="scientific">Ephemerocybe angulata</name>
    <dbReference type="NCBI Taxonomy" id="980116"/>
    <lineage>
        <taxon>Eukaryota</taxon>
        <taxon>Fungi</taxon>
        <taxon>Dikarya</taxon>
        <taxon>Basidiomycota</taxon>
        <taxon>Agaricomycotina</taxon>
        <taxon>Agaricomycetes</taxon>
        <taxon>Agaricomycetidae</taxon>
        <taxon>Agaricales</taxon>
        <taxon>Agaricineae</taxon>
        <taxon>Psathyrellaceae</taxon>
        <taxon>Ephemerocybe</taxon>
    </lineage>
</organism>
<feature type="compositionally biased region" description="Basic and acidic residues" evidence="2">
    <location>
        <begin position="350"/>
        <end position="359"/>
    </location>
</feature>
<feature type="region of interest" description="Disordered" evidence="2">
    <location>
        <begin position="157"/>
        <end position="224"/>
    </location>
</feature>
<feature type="region of interest" description="Disordered" evidence="2">
    <location>
        <begin position="91"/>
        <end position="145"/>
    </location>
</feature>
<feature type="coiled-coil region" evidence="1">
    <location>
        <begin position="63"/>
        <end position="90"/>
    </location>
</feature>
<protein>
    <submittedName>
        <fullName evidence="3">Uncharacterized protein</fullName>
    </submittedName>
</protein>
<comment type="caution">
    <text evidence="3">The sequence shown here is derived from an EMBL/GenBank/DDBJ whole genome shotgun (WGS) entry which is preliminary data.</text>
</comment>
<evidence type="ECO:0000256" key="1">
    <source>
        <dbReference type="SAM" id="Coils"/>
    </source>
</evidence>
<evidence type="ECO:0000256" key="2">
    <source>
        <dbReference type="SAM" id="MobiDB-lite"/>
    </source>
</evidence>
<dbReference type="EMBL" id="JACGCI010000066">
    <property type="protein sequence ID" value="KAF6749097.1"/>
    <property type="molecule type" value="Genomic_DNA"/>
</dbReference>
<evidence type="ECO:0000313" key="3">
    <source>
        <dbReference type="EMBL" id="KAF6749097.1"/>
    </source>
</evidence>
<accession>A0A8H6HMU8</accession>
<feature type="compositionally biased region" description="Low complexity" evidence="2">
    <location>
        <begin position="190"/>
        <end position="203"/>
    </location>
</feature>
<keyword evidence="1" id="KW-0175">Coiled coil</keyword>
<keyword evidence="4" id="KW-1185">Reference proteome</keyword>
<feature type="compositionally biased region" description="Basic and acidic residues" evidence="2">
    <location>
        <begin position="118"/>
        <end position="127"/>
    </location>
</feature>
<feature type="compositionally biased region" description="Acidic residues" evidence="2">
    <location>
        <begin position="367"/>
        <end position="383"/>
    </location>
</feature>
<feature type="region of interest" description="Disordered" evidence="2">
    <location>
        <begin position="239"/>
        <end position="280"/>
    </location>
</feature>
<dbReference type="AlphaFoldDB" id="A0A8H6HMU8"/>